<keyword evidence="2" id="KW-1185">Reference proteome</keyword>
<evidence type="ECO:0000313" key="1">
    <source>
        <dbReference type="EMBL" id="MFC5023044.1"/>
    </source>
</evidence>
<gene>
    <name evidence="1" type="ORF">ACFPM3_12965</name>
</gene>
<comment type="caution">
    <text evidence="1">The sequence shown here is derived from an EMBL/GenBank/DDBJ whole genome shotgun (WGS) entry which is preliminary data.</text>
</comment>
<dbReference type="RefSeq" id="WP_345690296.1">
    <property type="nucleotide sequence ID" value="NZ_BAABIT010000001.1"/>
</dbReference>
<sequence length="60" mass="6328">MPQRALPLPSCRDCDGFATAAVTTGDRHRDGTRVTLHVTCPACKGTGHAVPTPTLTRVGR</sequence>
<evidence type="ECO:0000313" key="2">
    <source>
        <dbReference type="Proteomes" id="UP001595829"/>
    </source>
</evidence>
<organism evidence="1 2">
    <name type="scientific">Streptomyces coeruleoprunus</name>
    <dbReference type="NCBI Taxonomy" id="285563"/>
    <lineage>
        <taxon>Bacteria</taxon>
        <taxon>Bacillati</taxon>
        <taxon>Actinomycetota</taxon>
        <taxon>Actinomycetes</taxon>
        <taxon>Kitasatosporales</taxon>
        <taxon>Streptomycetaceae</taxon>
        <taxon>Streptomyces</taxon>
    </lineage>
</organism>
<protein>
    <recommendedName>
        <fullName evidence="3">Molecular chaperone DnaJ</fullName>
    </recommendedName>
</protein>
<evidence type="ECO:0008006" key="3">
    <source>
        <dbReference type="Google" id="ProtNLM"/>
    </source>
</evidence>
<dbReference type="EMBL" id="JBHSJD010000007">
    <property type="protein sequence ID" value="MFC5023044.1"/>
    <property type="molecule type" value="Genomic_DNA"/>
</dbReference>
<accession>A0ABV9XC72</accession>
<proteinExistence type="predicted"/>
<reference evidence="2" key="1">
    <citation type="journal article" date="2019" name="Int. J. Syst. Evol. Microbiol.">
        <title>The Global Catalogue of Microorganisms (GCM) 10K type strain sequencing project: providing services to taxonomists for standard genome sequencing and annotation.</title>
        <authorList>
            <consortium name="The Broad Institute Genomics Platform"/>
            <consortium name="The Broad Institute Genome Sequencing Center for Infectious Disease"/>
            <person name="Wu L."/>
            <person name="Ma J."/>
        </authorList>
    </citation>
    <scope>NUCLEOTIDE SEQUENCE [LARGE SCALE GENOMIC DNA]</scope>
    <source>
        <strain evidence="2">CGMCC 4.1648</strain>
    </source>
</reference>
<dbReference type="Proteomes" id="UP001595829">
    <property type="component" value="Unassembled WGS sequence"/>
</dbReference>
<name>A0ABV9XC72_9ACTN</name>